<dbReference type="FunFam" id="3.40.850.10:FF:000020">
    <property type="entry name" value="unconventional myosin-XVIIIa isoform X1"/>
    <property type="match status" value="1"/>
</dbReference>
<dbReference type="GO" id="GO:0051015">
    <property type="term" value="F:actin filament binding"/>
    <property type="evidence" value="ECO:0007669"/>
    <property type="project" value="TreeGrafter"/>
</dbReference>
<feature type="compositionally biased region" description="Low complexity" evidence="12">
    <location>
        <begin position="158"/>
        <end position="169"/>
    </location>
</feature>
<dbReference type="Pfam" id="PF01576">
    <property type="entry name" value="Myosin_tail_1"/>
    <property type="match status" value="1"/>
</dbReference>
<evidence type="ECO:0000259" key="14">
    <source>
        <dbReference type="PROSITE" id="PS51456"/>
    </source>
</evidence>
<keyword evidence="9 10" id="KW-0505">Motor protein</keyword>
<dbReference type="SMART" id="SM00228">
    <property type="entry name" value="PDZ"/>
    <property type="match status" value="1"/>
</dbReference>
<proteinExistence type="inferred from homology"/>
<keyword evidence="16" id="KW-1185">Reference proteome</keyword>
<evidence type="ECO:0000256" key="1">
    <source>
        <dbReference type="ARBA" id="ARBA00004496"/>
    </source>
</evidence>
<evidence type="ECO:0000256" key="5">
    <source>
        <dbReference type="ARBA" id="ARBA00022741"/>
    </source>
</evidence>
<dbReference type="SUPFAM" id="SSF50156">
    <property type="entry name" value="PDZ domain-like"/>
    <property type="match status" value="1"/>
</dbReference>
<feature type="domain" description="Myosin motor" evidence="14">
    <location>
        <begin position="894"/>
        <end position="1665"/>
    </location>
</feature>
<dbReference type="Pfam" id="PF00063">
    <property type="entry name" value="Myosin_head"/>
    <property type="match status" value="1"/>
</dbReference>
<dbReference type="CDD" id="cd06747">
    <property type="entry name" value="PDZ_MYO18-like"/>
    <property type="match status" value="1"/>
</dbReference>
<dbReference type="GO" id="GO:0016460">
    <property type="term" value="C:myosin II complex"/>
    <property type="evidence" value="ECO:0007669"/>
    <property type="project" value="TreeGrafter"/>
</dbReference>
<dbReference type="GO" id="GO:0005737">
    <property type="term" value="C:cytoplasm"/>
    <property type="evidence" value="ECO:0007669"/>
    <property type="project" value="UniProtKB-SubCell"/>
</dbReference>
<keyword evidence="4" id="KW-0597">Phosphoprotein</keyword>
<dbReference type="Pfam" id="PF00595">
    <property type="entry name" value="PDZ"/>
    <property type="match status" value="1"/>
</dbReference>
<dbReference type="InterPro" id="IPR057772">
    <property type="entry name" value="SH3_Myo18a"/>
</dbReference>
<feature type="coiled-coil region" evidence="11">
    <location>
        <begin position="2023"/>
        <end position="2185"/>
    </location>
</feature>
<feature type="compositionally biased region" description="Basic and acidic residues" evidence="12">
    <location>
        <begin position="2511"/>
        <end position="2530"/>
    </location>
</feature>
<feature type="compositionally biased region" description="Basic and acidic residues" evidence="12">
    <location>
        <begin position="2874"/>
        <end position="2887"/>
    </location>
</feature>
<feature type="region of interest" description="Disordered" evidence="12">
    <location>
        <begin position="662"/>
        <end position="706"/>
    </location>
</feature>
<dbReference type="Gene3D" id="2.30.42.10">
    <property type="match status" value="1"/>
</dbReference>
<feature type="compositionally biased region" description="Basic and acidic residues" evidence="12">
    <location>
        <begin position="2601"/>
        <end position="2612"/>
    </location>
</feature>
<evidence type="ECO:0000313" key="15">
    <source>
        <dbReference type="EMBL" id="KAK0135826.1"/>
    </source>
</evidence>
<dbReference type="GO" id="GO:0031032">
    <property type="term" value="P:actomyosin structure organization"/>
    <property type="evidence" value="ECO:0007669"/>
    <property type="project" value="TreeGrafter"/>
</dbReference>
<dbReference type="PROSITE" id="PS50106">
    <property type="entry name" value="PDZ"/>
    <property type="match status" value="1"/>
</dbReference>
<evidence type="ECO:0000256" key="12">
    <source>
        <dbReference type="SAM" id="MobiDB-lite"/>
    </source>
</evidence>
<feature type="compositionally biased region" description="Low complexity" evidence="12">
    <location>
        <begin position="2831"/>
        <end position="2856"/>
    </location>
</feature>
<comment type="similarity">
    <text evidence="2 10">Belongs to the TRAFAC class myosin-kinesin ATPase superfamily. Myosin family.</text>
</comment>
<dbReference type="SMART" id="SM00242">
    <property type="entry name" value="MYSc"/>
    <property type="match status" value="1"/>
</dbReference>
<name>A0AA47NRM8_MERPO</name>
<keyword evidence="3" id="KW-0963">Cytoplasm</keyword>
<dbReference type="InterPro" id="IPR036961">
    <property type="entry name" value="Kinesin_motor_dom_sf"/>
</dbReference>
<evidence type="ECO:0000259" key="13">
    <source>
        <dbReference type="PROSITE" id="PS50106"/>
    </source>
</evidence>
<sequence>MFNLKKKDKDRGDGGKKEKKDKKERMSPAELRSLEEMSMRRGFFNLKREARRESKNKLEISNPIPIKVASSHELSLTDIESDGLSNRSSVFLEDQLSAASSTDDLKGEGAGGGPDGHRGSVRDRVAHFGSLAKQNSSQVGQMMKRFSFSQRSKEESPSESSTPSGQNSTAPSPQVETKVFDLSRTHSLKQQQPGASTPKKVCIPKLVDKSFRADLQLPAVVSPTVPETRALELQRRNTGDFGFSLRRTTMLDRGPDGVYRRVVHFAEPGAGTKDLALGLVPGDRLVEINGYNVESKSRDEIVEMIRQSGDTVRLKVQPILELSELSRRWLRNSEGLRREARDLENDGLMRAQSVSALDPGRGLFQAKSPPPVFPVESTARFRSPSPPKFRAPVKVPERFKSPEPPSNTVDCVRSPEPPKNPQSPGKVINGDANVNGSIVNGNSAINGQIKPIAVATHQPDFPEEPGLTRKKVVKVVRRIVRKVIPTEEESSKVPAPTLIEVSKCVKPMTEPLKSVSSALTGSVPKGSKMTAFSFKHDTIKTEEKDDISLGLACLIGRGRTKEPRSRIHKDELQEMVEPVEKKEEKKQDSLHVSKHVETELKPEIPDASRKQETKDAGTAQASTSTSTGCSTSTTAAFKSSQSRISSPPFAAFIPAPRSLTLTRPEGFTTTPKPSPALASVPKSTAAVSTADKSTLPARPSSMAGTKSPYLCPKASAVEAQSHSVVCLPVGTLSSPSKASSLSPIQGAIHVQQHVAEGNDKEVPLSPTEEAQIRLMRIFNAPVISYLCPSSMFCFAIMPCPGVVEEDTLALLQASHAAVQKPKVKTEEQIAAEQAWFGSERVWLVHEDGFSLATVLKTEAGSLPEGKVKVKLEHDGTILDVDEDDIEKANPPSYDRTEDLASLLYLNESSIMHSLRQRYGGNLIHTYAGVNTVVINPLSTPSMYSEKVMHMFKGCRREDTAPHIYSVAQTAYRNLLTTRQDQSIVLLGKSGSGKTTNCQHLVQYLVSIAGSTGKIFSAEKWQAVYTILEAFGNSSTSMNTNGSRFSHIISLDFDQAGQVASASIQTMLLEKLRVTKRPATESTFNVFYYMMAGADGNLRTELHFNHFAENSAFGILPLSKPEEKQRAAQQFTKLQAAMKVLGVSGEEQKALWLVLGAIYHLGAAGATKGNEKNKHLNTTGRKQFARHEWAQKAAYLLGCTLEELSSAIFKHQAKGLQRSSSFRGGPDEAGQGDGSGPKITAPECLEAMASGLYSELFTLVISLVNRALKSSQHSLCSLLIVDTPGFQNPRMAQHQRGATFEELCHNYTQERLQTLFHERTFVQELDRYKEENIELALDDIESSPSQSVAAIDQASAQTLVRTLARTDEARGLLWLMEEEAVQPGGSEDTLLERLFSYYGPAHAENKGPSLLLKGEKPQHFLLGHSSGTDWVEYDAQGWLSHAKQNPASQKAATLLQDSQKKNISGLFMGRAGGATVLSGSIAGLEGGSQLALRRATSMRKTFITGMAAVKKKSLCIQIKLQVDALIDTVRRSRIHFVHCLLPKVESVGVVGDPRVAHGESPDSSLMTLDVGLLRAQLRGSKLLDALRIYRQGYPDHMVFSEFRRRFDVLAPHLTKKHGRHYIVTDERMAVEELLDSLELEKTNFHMGLSRVFFRAGTLPKLEEQRDVQTRRNLTLFQAACRGFLARQAFKKRKDLSTQHFKENKRTTLFSSCNTFVCFFQIQNLAIRCIQKNIKKNRGVKGWPWWKLFTTVRPLIEVQLTEEQIRGKDEEIQQLKQRLEKVEKERNELRLNSDRLESRITELSSEVADERNTGESASQLLETETSERLRLEKDMKDLQSKFDSMNKQMESMEMEVMEARLIRASELNGEMDDDDTGGEWRLKYERAIREIEFTKKRLQQEFDDKLEVEQQNKRQLERRMSDLQADSEESQRTTQQLKKKLQRLTAELQDTKLHLEGQQSRNHDLEKKQRKFDSEQSVAQEEVQRERSQREKLGRERDVLTGEVLGLRQQLEDKDLELCAVNLKLEQLDAELQDLNSQESKDEASLAKVRKQLRDIEAKAKDQEEELDEQAGNIQMLEQAKLRLEMEMERLRQTHSKDIESKDDEVEEIRQSSSKKLRQLEAQLEEEYDDKQKVLRERRELESKLCSAKEEVSHVDIETEKRLRKDLKRTKALLADAQIMLDHMKNNAPSKREIAQLKNQLEESEFTCAAAVKARKSMEVEMEDLHVQMEDISKAKQALEEQFSRLQREKNDLQSRIEEDQEDLNELVKKHKSAVSQAAQNLGQISDLQAQLEEALKEKQEVQEKMHALQSQLEFKEQSTVERSQVGRQEAKVRELETKLEFEKTQVKRLESLVARLKENLEKLMEERDHRSTTENREKEQNKRLQRQIRDIKEEMGELAKKEAEASRKKHELEMDIESLEAANQSLQADLKLAFKRIGDLQAAIEDEMESDDNEDLINSEGESDTDSEAENRVDGVKSWLSKSKGYSKNLSDDGSLKSSRFAVNIDAKEGKEWKDGKEWKEANKEANEVESNRPVSVMSSLSYRKHPHLKNSTGGKGDDNSLFSPLKENSESQKPLTSFLKSKSRTADQGDSYSVSSWRKPHAGDDIDDRESVVSKAYSEATSRARQGMDSRWGDFDKESIIQSHAYSVRGYSPDDDAKSTISSQLCGSLGRRRSLSQVGDSNVGESLYGPHSPSSPCLSRRSGGRSPGSINRTDSRFSVVRSCHLSEFDVDERRSVALTERSAYSPHSSAGRSISMPPQARSSLGDDDPLDMCDVKPVSHRNYLDPDLEKAINEVLSFKPIKFKRTSLEDSEVEKEKTQDRDEDDDGKRNSSSSLRRSASAVDCVRASSRISSRSRSSSKSKGKNKSKKKRRSHSSESESSADDRHSRSSSRKGGKKSKKKSKKRGRSSSSSASSDSKSDSESDSSSGASTISYRSSNSVKRAPGRRDSDGAGEDAAPPDDDDDKTPNKKGDKKRKKKVDNLMMKYLYRPDSD</sequence>
<feature type="region of interest" description="Disordered" evidence="12">
    <location>
        <begin position="559"/>
        <end position="633"/>
    </location>
</feature>
<dbReference type="PROSITE" id="PS51456">
    <property type="entry name" value="MYOSIN_MOTOR"/>
    <property type="match status" value="1"/>
</dbReference>
<feature type="binding site" evidence="10">
    <location>
        <begin position="987"/>
        <end position="994"/>
    </location>
    <ligand>
        <name>ATP</name>
        <dbReference type="ChEBI" id="CHEBI:30616"/>
    </ligand>
</feature>
<evidence type="ECO:0000256" key="3">
    <source>
        <dbReference type="ARBA" id="ARBA00022490"/>
    </source>
</evidence>
<dbReference type="InterPro" id="IPR002928">
    <property type="entry name" value="Myosin_tail"/>
</dbReference>
<feature type="region of interest" description="Disordered" evidence="12">
    <location>
        <begin position="1217"/>
        <end position="1238"/>
    </location>
</feature>
<dbReference type="EMBL" id="JAOPHQ010005406">
    <property type="protein sequence ID" value="KAK0135826.1"/>
    <property type="molecule type" value="Genomic_DNA"/>
</dbReference>
<dbReference type="FunFam" id="2.30.42.10:FF:000059">
    <property type="entry name" value="unconventional myosin-XVIIIa isoform X1"/>
    <property type="match status" value="1"/>
</dbReference>
<dbReference type="Proteomes" id="UP001174136">
    <property type="component" value="Unassembled WGS sequence"/>
</dbReference>
<reference evidence="15" key="1">
    <citation type="journal article" date="2023" name="Front. Mar. Sci.">
        <title>A new Merluccius polli reference genome to investigate the effects of global change in West African waters.</title>
        <authorList>
            <person name="Mateo J.L."/>
            <person name="Blanco-Fernandez C."/>
            <person name="Garcia-Vazquez E."/>
            <person name="Machado-Schiaffino G."/>
        </authorList>
    </citation>
    <scope>NUCLEOTIDE SEQUENCE</scope>
    <source>
        <strain evidence="15">C29</strain>
        <tissue evidence="15">Fin</tissue>
    </source>
</reference>
<evidence type="ECO:0000256" key="2">
    <source>
        <dbReference type="ARBA" id="ARBA00008314"/>
    </source>
</evidence>
<feature type="compositionally biased region" description="Basic and acidic residues" evidence="12">
    <location>
        <begin position="46"/>
        <end position="58"/>
    </location>
</feature>
<keyword evidence="5 10" id="KW-0547">Nucleotide-binding</keyword>
<gene>
    <name evidence="15" type="primary">MYO18A</name>
    <name evidence="15" type="ORF">N1851_028323</name>
</gene>
<dbReference type="PROSITE" id="PS50096">
    <property type="entry name" value="IQ"/>
    <property type="match status" value="1"/>
</dbReference>
<feature type="compositionally biased region" description="Low complexity" evidence="12">
    <location>
        <begin position="2692"/>
        <end position="2701"/>
    </location>
</feature>
<feature type="compositionally biased region" description="Basic and acidic residues" evidence="12">
    <location>
        <begin position="1"/>
        <end position="39"/>
    </location>
</feature>
<dbReference type="InterPro" id="IPR036034">
    <property type="entry name" value="PDZ_sf"/>
</dbReference>
<evidence type="ECO:0000313" key="16">
    <source>
        <dbReference type="Proteomes" id="UP001174136"/>
    </source>
</evidence>
<dbReference type="Gene3D" id="4.10.270.10">
    <property type="entry name" value="Myosin, subunit A"/>
    <property type="match status" value="1"/>
</dbReference>
<dbReference type="InterPro" id="IPR027417">
    <property type="entry name" value="P-loop_NTPase"/>
</dbReference>
<feature type="region of interest" description="Disordered" evidence="12">
    <location>
        <begin position="98"/>
        <end position="121"/>
    </location>
</feature>
<feature type="compositionally biased region" description="Polar residues" evidence="12">
    <location>
        <begin position="2571"/>
        <end position="2596"/>
    </location>
</feature>
<dbReference type="PRINTS" id="PR00193">
    <property type="entry name" value="MYOSINHEAVY"/>
</dbReference>
<protein>
    <submittedName>
        <fullName evidence="15">Unconventional myosin-XVIIIa</fullName>
    </submittedName>
</protein>
<dbReference type="PANTHER" id="PTHR45615">
    <property type="entry name" value="MYOSIN HEAVY CHAIN, NON-MUSCLE"/>
    <property type="match status" value="1"/>
</dbReference>
<feature type="domain" description="PDZ" evidence="13">
    <location>
        <begin position="230"/>
        <end position="320"/>
    </location>
</feature>
<evidence type="ECO:0000256" key="4">
    <source>
        <dbReference type="ARBA" id="ARBA00022553"/>
    </source>
</evidence>
<dbReference type="InterPro" id="IPR001609">
    <property type="entry name" value="Myosin_head_motor_dom-like"/>
</dbReference>
<feature type="compositionally biased region" description="Basic and acidic residues" evidence="12">
    <location>
        <begin position="1947"/>
        <end position="1972"/>
    </location>
</feature>
<dbReference type="GO" id="GO:0005524">
    <property type="term" value="F:ATP binding"/>
    <property type="evidence" value="ECO:0007669"/>
    <property type="project" value="UniProtKB-UniRule"/>
</dbReference>
<feature type="region of interest" description="Disordered" evidence="12">
    <location>
        <begin position="2806"/>
        <end position="2993"/>
    </location>
</feature>
<evidence type="ECO:0000256" key="10">
    <source>
        <dbReference type="PROSITE-ProRule" id="PRU00782"/>
    </source>
</evidence>
<feature type="compositionally biased region" description="Polar residues" evidence="12">
    <location>
        <begin position="2931"/>
        <end position="2940"/>
    </location>
</feature>
<dbReference type="SMART" id="SM00015">
    <property type="entry name" value="IQ"/>
    <property type="match status" value="1"/>
</dbReference>
<feature type="region of interest" description="Disordered" evidence="12">
    <location>
        <begin position="2444"/>
        <end position="2477"/>
    </location>
</feature>
<feature type="compositionally biased region" description="Basic and acidic residues" evidence="12">
    <location>
        <begin position="559"/>
        <end position="615"/>
    </location>
</feature>
<keyword evidence="10" id="KW-0009">Actin-binding</keyword>
<keyword evidence="7 11" id="KW-0175">Coiled coil</keyword>
<dbReference type="Gene3D" id="1.20.120.720">
    <property type="entry name" value="Myosin VI head, motor domain, U50 subdomain"/>
    <property type="match status" value="1"/>
</dbReference>
<evidence type="ECO:0000256" key="11">
    <source>
        <dbReference type="SAM" id="Coils"/>
    </source>
</evidence>
<evidence type="ECO:0000256" key="8">
    <source>
        <dbReference type="ARBA" id="ARBA00023123"/>
    </source>
</evidence>
<dbReference type="Gene3D" id="1.10.10.820">
    <property type="match status" value="1"/>
</dbReference>
<dbReference type="InterPro" id="IPR036064">
    <property type="entry name" value="MYSc_Myo18"/>
</dbReference>
<keyword evidence="6 10" id="KW-0067">ATP-binding</keyword>
<feature type="region of interest" description="Disordered" evidence="12">
    <location>
        <begin position="2511"/>
        <end position="2634"/>
    </location>
</feature>
<feature type="compositionally biased region" description="Low complexity" evidence="12">
    <location>
        <begin position="616"/>
        <end position="633"/>
    </location>
</feature>
<dbReference type="Gene3D" id="1.20.5.340">
    <property type="match status" value="1"/>
</dbReference>
<dbReference type="CDD" id="cd01386">
    <property type="entry name" value="MYSc_Myo18"/>
    <property type="match status" value="1"/>
</dbReference>
<feature type="coiled-coil region" evidence="11">
    <location>
        <begin position="1756"/>
        <end position="1853"/>
    </location>
</feature>
<evidence type="ECO:0000256" key="6">
    <source>
        <dbReference type="ARBA" id="ARBA00022840"/>
    </source>
</evidence>
<dbReference type="InterPro" id="IPR000048">
    <property type="entry name" value="IQ_motif_EF-hand-BS"/>
</dbReference>
<dbReference type="FunFam" id="1.10.10.820:FF:000004">
    <property type="entry name" value="unconventional myosin-XVIIIa isoform X1"/>
    <property type="match status" value="1"/>
</dbReference>
<comment type="caution">
    <text evidence="10">Lacks conserved residue(s) required for the propagation of feature annotation.</text>
</comment>
<feature type="compositionally biased region" description="Basic residues" evidence="12">
    <location>
        <begin position="2857"/>
        <end position="2873"/>
    </location>
</feature>
<dbReference type="Gene3D" id="3.40.850.10">
    <property type="entry name" value="Kinesin motor domain"/>
    <property type="match status" value="1"/>
</dbReference>
<feature type="compositionally biased region" description="Polar residues" evidence="12">
    <location>
        <begin position="681"/>
        <end position="692"/>
    </location>
</feature>
<feature type="compositionally biased region" description="Acidic residues" evidence="12">
    <location>
        <begin position="2951"/>
        <end position="2964"/>
    </location>
</feature>
<feature type="compositionally biased region" description="Polar residues" evidence="12">
    <location>
        <begin position="2532"/>
        <end position="2541"/>
    </location>
</feature>
<organism evidence="15 16">
    <name type="scientific">Merluccius polli</name>
    <name type="common">Benguela hake</name>
    <name type="synonym">Merluccius cadenati</name>
    <dbReference type="NCBI Taxonomy" id="89951"/>
    <lineage>
        <taxon>Eukaryota</taxon>
        <taxon>Metazoa</taxon>
        <taxon>Chordata</taxon>
        <taxon>Craniata</taxon>
        <taxon>Vertebrata</taxon>
        <taxon>Euteleostomi</taxon>
        <taxon>Actinopterygii</taxon>
        <taxon>Neopterygii</taxon>
        <taxon>Teleostei</taxon>
        <taxon>Neoteleostei</taxon>
        <taxon>Acanthomorphata</taxon>
        <taxon>Zeiogadaria</taxon>
        <taxon>Gadariae</taxon>
        <taxon>Gadiformes</taxon>
        <taxon>Gadoidei</taxon>
        <taxon>Merlucciidae</taxon>
        <taxon>Merluccius</taxon>
    </lineage>
</organism>
<feature type="region of interest" description="Disordered" evidence="12">
    <location>
        <begin position="147"/>
        <end position="175"/>
    </location>
</feature>
<feature type="compositionally biased region" description="Basic and acidic residues" evidence="12">
    <location>
        <begin position="1980"/>
        <end position="1992"/>
    </location>
</feature>
<feature type="region of interest" description="Disordered" evidence="12">
    <location>
        <begin position="1911"/>
        <end position="1992"/>
    </location>
</feature>
<keyword evidence="8 10" id="KW-0518">Myosin</keyword>
<dbReference type="SUPFAM" id="SSF52540">
    <property type="entry name" value="P-loop containing nucleoside triphosphate hydrolases"/>
    <property type="match status" value="1"/>
</dbReference>
<feature type="compositionally biased region" description="Polar residues" evidence="12">
    <location>
        <begin position="2675"/>
        <end position="2684"/>
    </location>
</feature>
<dbReference type="GO" id="GO:0032982">
    <property type="term" value="C:myosin filament"/>
    <property type="evidence" value="ECO:0007669"/>
    <property type="project" value="TreeGrafter"/>
</dbReference>
<dbReference type="InterPro" id="IPR001478">
    <property type="entry name" value="PDZ"/>
</dbReference>
<evidence type="ECO:0000256" key="7">
    <source>
        <dbReference type="ARBA" id="ARBA00023054"/>
    </source>
</evidence>
<dbReference type="GO" id="GO:0003774">
    <property type="term" value="F:cytoskeletal motor activity"/>
    <property type="evidence" value="ECO:0007669"/>
    <property type="project" value="UniProtKB-UniRule"/>
</dbReference>
<comment type="subcellular location">
    <subcellularLocation>
        <location evidence="1">Cytoplasm</location>
    </subcellularLocation>
</comment>
<feature type="region of interest" description="Disordered" evidence="12">
    <location>
        <begin position="2363"/>
        <end position="2386"/>
    </location>
</feature>
<evidence type="ECO:0000256" key="9">
    <source>
        <dbReference type="ARBA" id="ARBA00023175"/>
    </source>
</evidence>
<feature type="compositionally biased region" description="Basic residues" evidence="12">
    <location>
        <begin position="2888"/>
        <end position="2907"/>
    </location>
</feature>
<dbReference type="PANTHER" id="PTHR45615:SF13">
    <property type="entry name" value="UNCONVENTIONAL MYOSIN-XVIIIA"/>
    <property type="match status" value="1"/>
</dbReference>
<accession>A0AA47NRM8</accession>
<dbReference type="Pfam" id="PF24556">
    <property type="entry name" value="SH3_Myosin-XVIIIa"/>
    <property type="match status" value="1"/>
</dbReference>
<feature type="region of interest" description="Disordered" evidence="12">
    <location>
        <begin position="2669"/>
        <end position="2713"/>
    </location>
</feature>
<dbReference type="Gene3D" id="3.30.70.1590">
    <property type="match status" value="1"/>
</dbReference>
<feature type="compositionally biased region" description="Acidic residues" evidence="12">
    <location>
        <begin position="2444"/>
        <end position="2467"/>
    </location>
</feature>
<dbReference type="FunFam" id="1.20.58.530:FF:000011">
    <property type="entry name" value="unconventional myosin-XVIIIa isoform X2"/>
    <property type="match status" value="1"/>
</dbReference>
<feature type="region of interest" description="Disordered" evidence="12">
    <location>
        <begin position="2741"/>
        <end position="2787"/>
    </location>
</feature>
<feature type="region of interest" description="Disordered" evidence="12">
    <location>
        <begin position="375"/>
        <end position="427"/>
    </location>
</feature>
<feature type="region of interest" description="Disordered" evidence="12">
    <location>
        <begin position="1"/>
        <end position="64"/>
    </location>
</feature>
<comment type="caution">
    <text evidence="15">The sequence shown here is derived from an EMBL/GenBank/DDBJ whole genome shotgun (WGS) entry which is preliminary data.</text>
</comment>
<dbReference type="Gene3D" id="1.20.58.530">
    <property type="match status" value="1"/>
</dbReference>